<dbReference type="AlphaFoldDB" id="A0AA38VKD7"/>
<keyword evidence="4" id="KW-1185">Reference proteome</keyword>
<evidence type="ECO:0000256" key="1">
    <source>
        <dbReference type="ARBA" id="ARBA00005986"/>
    </source>
</evidence>
<organism evidence="3 4">
    <name type="scientific">Pleurostoma richardsiae</name>
    <dbReference type="NCBI Taxonomy" id="41990"/>
    <lineage>
        <taxon>Eukaryota</taxon>
        <taxon>Fungi</taxon>
        <taxon>Dikarya</taxon>
        <taxon>Ascomycota</taxon>
        <taxon>Pezizomycotina</taxon>
        <taxon>Sordariomycetes</taxon>
        <taxon>Sordariomycetidae</taxon>
        <taxon>Calosphaeriales</taxon>
        <taxon>Pleurostomataceae</taxon>
        <taxon>Pleurostoma</taxon>
    </lineage>
</organism>
<dbReference type="GO" id="GO:0016491">
    <property type="term" value="F:oxidoreductase activity"/>
    <property type="evidence" value="ECO:0007669"/>
    <property type="project" value="InterPro"/>
</dbReference>
<evidence type="ECO:0000313" key="4">
    <source>
        <dbReference type="Proteomes" id="UP001174694"/>
    </source>
</evidence>
<proteinExistence type="inferred from homology"/>
<comment type="caution">
    <text evidence="3">The sequence shown here is derived from an EMBL/GenBank/DDBJ whole genome shotgun (WGS) entry which is preliminary data.</text>
</comment>
<feature type="domain" description="EthD" evidence="2">
    <location>
        <begin position="12"/>
        <end position="116"/>
    </location>
</feature>
<dbReference type="SUPFAM" id="SSF54909">
    <property type="entry name" value="Dimeric alpha+beta barrel"/>
    <property type="match status" value="1"/>
</dbReference>
<evidence type="ECO:0000259" key="2">
    <source>
        <dbReference type="Pfam" id="PF07110"/>
    </source>
</evidence>
<dbReference type="InterPro" id="IPR011008">
    <property type="entry name" value="Dimeric_a/b-barrel"/>
</dbReference>
<accession>A0AA38VKD7</accession>
<protein>
    <recommendedName>
        <fullName evidence="2">EthD domain-containing protein</fullName>
    </recommendedName>
</protein>
<dbReference type="EMBL" id="JANBVO010000011">
    <property type="protein sequence ID" value="KAJ9149084.1"/>
    <property type="molecule type" value="Genomic_DNA"/>
</dbReference>
<comment type="similarity">
    <text evidence="1">Belongs to the tpcK family.</text>
</comment>
<dbReference type="InterPro" id="IPR009799">
    <property type="entry name" value="EthD_dom"/>
</dbReference>
<gene>
    <name evidence="3" type="ORF">NKR23_g4648</name>
</gene>
<sequence>MPFVTLMLIYRNPDMTPEQFRDHYENVHIPLVKSLVGPAFPLVHTRHYIKRATAASDGDVTYPATVYTGSQDDFSFDCSSELKFETEAAFYELSAVLARSDVALELEKDCGRFMDSEKTKTVVMGEINETLKA</sequence>
<dbReference type="Proteomes" id="UP001174694">
    <property type="component" value="Unassembled WGS sequence"/>
</dbReference>
<evidence type="ECO:0000313" key="3">
    <source>
        <dbReference type="EMBL" id="KAJ9149084.1"/>
    </source>
</evidence>
<reference evidence="3" key="1">
    <citation type="submission" date="2022-07" db="EMBL/GenBank/DDBJ databases">
        <title>Fungi with potential for degradation of polypropylene.</title>
        <authorList>
            <person name="Gostincar C."/>
        </authorList>
    </citation>
    <scope>NUCLEOTIDE SEQUENCE</scope>
    <source>
        <strain evidence="3">EXF-13308</strain>
    </source>
</reference>
<dbReference type="Pfam" id="PF07110">
    <property type="entry name" value="EthD"/>
    <property type="match status" value="1"/>
</dbReference>
<name>A0AA38VKD7_9PEZI</name>
<dbReference type="Gene3D" id="3.30.70.100">
    <property type="match status" value="1"/>
</dbReference>